<evidence type="ECO:0000256" key="7">
    <source>
        <dbReference type="ARBA" id="ARBA00023125"/>
    </source>
</evidence>
<proteinExistence type="inferred from homology"/>
<dbReference type="Gene3D" id="3.30.70.370">
    <property type="match status" value="1"/>
</dbReference>
<dbReference type="InterPro" id="IPR001098">
    <property type="entry name" value="DNA-dir_DNA_pol_A_palm_dom"/>
</dbReference>
<keyword evidence="7" id="KW-0238">DNA-binding</keyword>
<dbReference type="GO" id="GO:0006261">
    <property type="term" value="P:DNA-templated DNA replication"/>
    <property type="evidence" value="ECO:0007669"/>
    <property type="project" value="InterPro"/>
</dbReference>
<evidence type="ECO:0000313" key="11">
    <source>
        <dbReference type="Proteomes" id="UP000324143"/>
    </source>
</evidence>
<dbReference type="InterPro" id="IPR019760">
    <property type="entry name" value="DNA-dir_DNA_pol_A_CS"/>
</dbReference>
<dbReference type="GO" id="GO:0006302">
    <property type="term" value="P:double-strand break repair"/>
    <property type="evidence" value="ECO:0007669"/>
    <property type="project" value="TreeGrafter"/>
</dbReference>
<keyword evidence="4" id="KW-0548">Nucleotidyltransferase</keyword>
<accession>A0A5D0MHW5</accession>
<evidence type="ECO:0000256" key="1">
    <source>
        <dbReference type="ARBA" id="ARBA00007705"/>
    </source>
</evidence>
<comment type="caution">
    <text evidence="10">The sequence shown here is derived from an EMBL/GenBank/DDBJ whole genome shotgun (WGS) entry which is preliminary data.</text>
</comment>
<protein>
    <recommendedName>
        <fullName evidence="2">DNA-directed DNA polymerase</fullName>
        <ecNumber evidence="2">2.7.7.7</ecNumber>
    </recommendedName>
</protein>
<keyword evidence="6" id="KW-0239">DNA-directed DNA polymerase</keyword>
<feature type="domain" description="DNA-directed DNA polymerase family A palm" evidence="9">
    <location>
        <begin position="86"/>
        <end position="287"/>
    </location>
</feature>
<dbReference type="Gene3D" id="1.20.1060.10">
    <property type="entry name" value="Taq DNA Polymerase, Chain T, domain 4"/>
    <property type="match status" value="1"/>
</dbReference>
<dbReference type="InterPro" id="IPR043502">
    <property type="entry name" value="DNA/RNA_pol_sf"/>
</dbReference>
<dbReference type="Gene3D" id="1.10.150.20">
    <property type="entry name" value="5' to 3' exonuclease, C-terminal subdomain"/>
    <property type="match status" value="1"/>
</dbReference>
<dbReference type="SUPFAM" id="SSF56672">
    <property type="entry name" value="DNA/RNA polymerases"/>
    <property type="match status" value="1"/>
</dbReference>
<dbReference type="InterPro" id="IPR002298">
    <property type="entry name" value="DNA_polymerase_A"/>
</dbReference>
<sequence length="324" mass="38198">VKKTKTGYSTNYDVLNKLKEVHPIAQKILDYREAHKIYSTYVKPYMNYLDEEQRLYTYFDYCGTSTGRLSSKDPNLQNIPVKGEWGNKMRKLFIPREGYKIMSADYSQMELRLLAQFSEDETLNEIFEDDRDIHTETAIHLFGMSDKRTRNFAKSINYGIVYGLSPYGLSQQLEIELSEAKDYIERYFDRFQGVERYINEQISKARKNGYVSVISKRRRYVRGINSSNRFRREAAERIAVNTPLQGSSAEILKVVMNNIHKEIKNNDKIYLVSQIHDELLFEVKEGEENRFKKIIKDIMEDIPFLIKVKMKVDISTGNNWWEAH</sequence>
<keyword evidence="11" id="KW-1185">Reference proteome</keyword>
<comment type="catalytic activity">
    <reaction evidence="8">
        <text>DNA(n) + a 2'-deoxyribonucleoside 5'-triphosphate = DNA(n+1) + diphosphate</text>
        <dbReference type="Rhea" id="RHEA:22508"/>
        <dbReference type="Rhea" id="RHEA-COMP:17339"/>
        <dbReference type="Rhea" id="RHEA-COMP:17340"/>
        <dbReference type="ChEBI" id="CHEBI:33019"/>
        <dbReference type="ChEBI" id="CHEBI:61560"/>
        <dbReference type="ChEBI" id="CHEBI:173112"/>
        <dbReference type="EC" id="2.7.7.7"/>
    </reaction>
</comment>
<dbReference type="FunFam" id="1.10.150.20:FF:000002">
    <property type="entry name" value="DNA polymerase I"/>
    <property type="match status" value="1"/>
</dbReference>
<comment type="similarity">
    <text evidence="1">Belongs to the DNA polymerase type-A family.</text>
</comment>
<feature type="non-terminal residue" evidence="10">
    <location>
        <position position="1"/>
    </location>
</feature>
<dbReference type="GO" id="GO:0003677">
    <property type="term" value="F:DNA binding"/>
    <property type="evidence" value="ECO:0007669"/>
    <property type="project" value="UniProtKB-KW"/>
</dbReference>
<dbReference type="PROSITE" id="PS00447">
    <property type="entry name" value="DNA_POLYMERASE_A"/>
    <property type="match status" value="1"/>
</dbReference>
<evidence type="ECO:0000256" key="8">
    <source>
        <dbReference type="ARBA" id="ARBA00049244"/>
    </source>
</evidence>
<dbReference type="EMBL" id="VSIX01000048">
    <property type="protein sequence ID" value="TYB31203.1"/>
    <property type="molecule type" value="Genomic_DNA"/>
</dbReference>
<keyword evidence="5" id="KW-0235">DNA replication</keyword>
<organism evidence="10 11">
    <name type="scientific">Candidatus Mcinerneyibacterium aminivorans</name>
    <dbReference type="NCBI Taxonomy" id="2703815"/>
    <lineage>
        <taxon>Bacteria</taxon>
        <taxon>Candidatus Macinerneyibacteriota</taxon>
        <taxon>Candidatus Mcinerneyibacteria</taxon>
        <taxon>Candidatus Mcinerneyibacteriales</taxon>
        <taxon>Candidatus Mcinerneyibacteriaceae</taxon>
        <taxon>Candidatus Mcinerneyibacterium</taxon>
    </lineage>
</organism>
<dbReference type="GO" id="GO:0003887">
    <property type="term" value="F:DNA-directed DNA polymerase activity"/>
    <property type="evidence" value="ECO:0007669"/>
    <property type="project" value="UniProtKB-KW"/>
</dbReference>
<dbReference type="Pfam" id="PF00476">
    <property type="entry name" value="DNA_pol_A"/>
    <property type="match status" value="1"/>
</dbReference>
<evidence type="ECO:0000256" key="6">
    <source>
        <dbReference type="ARBA" id="ARBA00022932"/>
    </source>
</evidence>
<dbReference type="EC" id="2.7.7.7" evidence="2"/>
<dbReference type="PANTHER" id="PTHR10133:SF27">
    <property type="entry name" value="DNA POLYMERASE NU"/>
    <property type="match status" value="1"/>
</dbReference>
<evidence type="ECO:0000259" key="9">
    <source>
        <dbReference type="SMART" id="SM00482"/>
    </source>
</evidence>
<keyword evidence="3" id="KW-0808">Transferase</keyword>
<dbReference type="PANTHER" id="PTHR10133">
    <property type="entry name" value="DNA POLYMERASE I"/>
    <property type="match status" value="1"/>
</dbReference>
<evidence type="ECO:0000313" key="10">
    <source>
        <dbReference type="EMBL" id="TYB31203.1"/>
    </source>
</evidence>
<dbReference type="SMART" id="SM00482">
    <property type="entry name" value="POLAc"/>
    <property type="match status" value="1"/>
</dbReference>
<dbReference type="PRINTS" id="PR00868">
    <property type="entry name" value="DNAPOLI"/>
</dbReference>
<reference evidence="10" key="1">
    <citation type="submission" date="2019-08" db="EMBL/GenBank/DDBJ databases">
        <title>Genomic characterization of a novel candidate phylum (ARYD3) from a high temperature, high salinity tertiary oil reservoir in north central Oklahoma, USA.</title>
        <authorList>
            <person name="Youssef N.H."/>
            <person name="Yadav A."/>
            <person name="Elshahed M.S."/>
        </authorList>
    </citation>
    <scope>NUCLEOTIDE SEQUENCE [LARGE SCALE GENOMIC DNA]</scope>
    <source>
        <strain evidence="10">ARYD3</strain>
    </source>
</reference>
<dbReference type="Proteomes" id="UP000324143">
    <property type="component" value="Unassembled WGS sequence"/>
</dbReference>
<evidence type="ECO:0000256" key="4">
    <source>
        <dbReference type="ARBA" id="ARBA00022695"/>
    </source>
</evidence>
<name>A0A5D0MHW5_9BACT</name>
<evidence type="ECO:0000256" key="5">
    <source>
        <dbReference type="ARBA" id="ARBA00022705"/>
    </source>
</evidence>
<dbReference type="AlphaFoldDB" id="A0A5D0MHW5"/>
<evidence type="ECO:0000256" key="3">
    <source>
        <dbReference type="ARBA" id="ARBA00022679"/>
    </source>
</evidence>
<evidence type="ECO:0000256" key="2">
    <source>
        <dbReference type="ARBA" id="ARBA00012417"/>
    </source>
</evidence>
<gene>
    <name evidence="10" type="ORF">FXF47_05330</name>
</gene>